<dbReference type="RefSeq" id="WP_127706312.1">
    <property type="nucleotide sequence ID" value="NZ_SACK01000007.1"/>
</dbReference>
<accession>A0A3S2UMP4</accession>
<feature type="transmembrane region" description="Helical" evidence="1">
    <location>
        <begin position="66"/>
        <end position="84"/>
    </location>
</feature>
<dbReference type="EMBL" id="SACK01000007">
    <property type="protein sequence ID" value="RVT99723.1"/>
    <property type="molecule type" value="Genomic_DNA"/>
</dbReference>
<keyword evidence="1" id="KW-0472">Membrane</keyword>
<dbReference type="Proteomes" id="UP000282759">
    <property type="component" value="Unassembled WGS sequence"/>
</dbReference>
<organism evidence="2 3">
    <name type="scientific">Mucilaginibacter limnophilus</name>
    <dbReference type="NCBI Taxonomy" id="1932778"/>
    <lineage>
        <taxon>Bacteria</taxon>
        <taxon>Pseudomonadati</taxon>
        <taxon>Bacteroidota</taxon>
        <taxon>Sphingobacteriia</taxon>
        <taxon>Sphingobacteriales</taxon>
        <taxon>Sphingobacteriaceae</taxon>
        <taxon>Mucilaginibacter</taxon>
    </lineage>
</organism>
<protein>
    <submittedName>
        <fullName evidence="2">DUF4134 domain-containing protein</fullName>
    </submittedName>
</protein>
<proteinExistence type="predicted"/>
<comment type="caution">
    <text evidence="2">The sequence shown here is derived from an EMBL/GenBank/DDBJ whole genome shotgun (WGS) entry which is preliminary data.</text>
</comment>
<reference evidence="2 3" key="1">
    <citation type="submission" date="2019-01" db="EMBL/GenBank/DDBJ databases">
        <authorList>
            <person name="Chen W.-M."/>
        </authorList>
    </citation>
    <scope>NUCLEOTIDE SEQUENCE [LARGE SCALE GENOMIC DNA]</scope>
    <source>
        <strain evidence="2 3">YBJ-36</strain>
    </source>
</reference>
<dbReference type="Pfam" id="PF13572">
    <property type="entry name" value="DUF4134"/>
    <property type="match status" value="1"/>
</dbReference>
<keyword evidence="1" id="KW-1133">Transmembrane helix</keyword>
<keyword evidence="3" id="KW-1185">Reference proteome</keyword>
<evidence type="ECO:0000313" key="2">
    <source>
        <dbReference type="EMBL" id="RVT99723.1"/>
    </source>
</evidence>
<dbReference type="OrthoDB" id="1029065at2"/>
<feature type="transmembrane region" description="Helical" evidence="1">
    <location>
        <begin position="26"/>
        <end position="46"/>
    </location>
</feature>
<dbReference type="InterPro" id="IPR025408">
    <property type="entry name" value="DUF4134"/>
</dbReference>
<dbReference type="AlphaFoldDB" id="A0A3S2UMP4"/>
<evidence type="ECO:0000313" key="3">
    <source>
        <dbReference type="Proteomes" id="UP000282759"/>
    </source>
</evidence>
<keyword evidence="1" id="KW-0812">Transmembrane</keyword>
<name>A0A3S2UMP4_9SPHI</name>
<sequence>MIVFIILVQPGLSEMAQVRSDLSRSFFSAVSCAYILAAIFGILSALRIYHNWQMGRERITSDVAAWFYASLFMVLAGTFIRFLYGL</sequence>
<gene>
    <name evidence="2" type="ORF">EOD41_14865</name>
</gene>
<evidence type="ECO:0000256" key="1">
    <source>
        <dbReference type="SAM" id="Phobius"/>
    </source>
</evidence>